<keyword evidence="3" id="KW-1185">Reference proteome</keyword>
<evidence type="ECO:0000313" key="2">
    <source>
        <dbReference type="EMBL" id="KDQ05720.1"/>
    </source>
</evidence>
<sequence length="249" mass="29391">MVRTPYRVELRRAYLVYMALMAIVLPAKNCRNFLDRLHTDMAVLLLIHNTRYLYTRNPVEKRPSIQLAWKYTQNPAKHRRFIQMLRVTPELFHTILELIGSHPVFTTRGNRPQLPVEMQLAVTLYWLGRYGNRASVFDVARMAGVSEGSKEIEKNWVERHSGCKGWRDGWVLFDGTIIPLFQKPGLNGDVYYTQKSNYGLNAQVFCLFRLRMYFLTYFFCNLDWKCPIQSSDRRLLAWNDRICPRCLCL</sequence>
<evidence type="ECO:0000313" key="3">
    <source>
        <dbReference type="Proteomes" id="UP000027195"/>
    </source>
</evidence>
<dbReference type="HOGENOM" id="CLU_018552_1_0_1"/>
<organism evidence="2 3">
    <name type="scientific">Botryobasidium botryosum (strain FD-172 SS1)</name>
    <dbReference type="NCBI Taxonomy" id="930990"/>
    <lineage>
        <taxon>Eukaryota</taxon>
        <taxon>Fungi</taxon>
        <taxon>Dikarya</taxon>
        <taxon>Basidiomycota</taxon>
        <taxon>Agaricomycotina</taxon>
        <taxon>Agaricomycetes</taxon>
        <taxon>Cantharellales</taxon>
        <taxon>Botryobasidiaceae</taxon>
        <taxon>Botryobasidium</taxon>
    </lineage>
</organism>
<dbReference type="InParanoid" id="A0A067LU12"/>
<gene>
    <name evidence="2" type="ORF">BOTBODRAFT_122327</name>
</gene>
<protein>
    <recommendedName>
        <fullName evidence="4">DDE Tnp4 domain-containing protein</fullName>
    </recommendedName>
</protein>
<accession>A0A067LU12</accession>
<evidence type="ECO:0008006" key="4">
    <source>
        <dbReference type="Google" id="ProtNLM"/>
    </source>
</evidence>
<keyword evidence="1" id="KW-0812">Transmembrane</keyword>
<dbReference type="AlphaFoldDB" id="A0A067LU12"/>
<keyword evidence="1" id="KW-1133">Transmembrane helix</keyword>
<dbReference type="EMBL" id="KL198198">
    <property type="protein sequence ID" value="KDQ05720.1"/>
    <property type="molecule type" value="Genomic_DNA"/>
</dbReference>
<dbReference type="STRING" id="930990.A0A067LU12"/>
<evidence type="ECO:0000256" key="1">
    <source>
        <dbReference type="SAM" id="Phobius"/>
    </source>
</evidence>
<dbReference type="OrthoDB" id="3246760at2759"/>
<proteinExistence type="predicted"/>
<name>A0A067LU12_BOTB1</name>
<dbReference type="Proteomes" id="UP000027195">
    <property type="component" value="Unassembled WGS sequence"/>
</dbReference>
<reference evidence="3" key="1">
    <citation type="journal article" date="2014" name="Proc. Natl. Acad. Sci. U.S.A.">
        <title>Extensive sampling of basidiomycete genomes demonstrates inadequacy of the white-rot/brown-rot paradigm for wood decay fungi.</title>
        <authorList>
            <person name="Riley R."/>
            <person name="Salamov A.A."/>
            <person name="Brown D.W."/>
            <person name="Nagy L.G."/>
            <person name="Floudas D."/>
            <person name="Held B.W."/>
            <person name="Levasseur A."/>
            <person name="Lombard V."/>
            <person name="Morin E."/>
            <person name="Otillar R."/>
            <person name="Lindquist E.A."/>
            <person name="Sun H."/>
            <person name="LaButti K.M."/>
            <person name="Schmutz J."/>
            <person name="Jabbour D."/>
            <person name="Luo H."/>
            <person name="Baker S.E."/>
            <person name="Pisabarro A.G."/>
            <person name="Walton J.D."/>
            <person name="Blanchette R.A."/>
            <person name="Henrissat B."/>
            <person name="Martin F."/>
            <person name="Cullen D."/>
            <person name="Hibbett D.S."/>
            <person name="Grigoriev I.V."/>
        </authorList>
    </citation>
    <scope>NUCLEOTIDE SEQUENCE [LARGE SCALE GENOMIC DNA]</scope>
    <source>
        <strain evidence="3">FD-172 SS1</strain>
    </source>
</reference>
<feature type="transmembrane region" description="Helical" evidence="1">
    <location>
        <begin position="12"/>
        <end position="28"/>
    </location>
</feature>
<keyword evidence="1" id="KW-0472">Membrane</keyword>